<protein>
    <submittedName>
        <fullName evidence="1">Uncharacterized protein</fullName>
    </submittedName>
</protein>
<reference evidence="3" key="3">
    <citation type="journal article" date="2020" name="J. Appl. Microbiol.">
        <title>Genetic characterization of Shigatoxigenic and enteropathogenic Escherichia coli O80:H2 from diarrheic and septicemic calves and relatedness to human Shigatoxigenic E. coli O80:H2.</title>
        <authorList>
            <person name="Habets A."/>
            <person name="Crombe F."/>
            <person name="Nakamura K."/>
            <person name="Guerin V."/>
            <person name="De Rauw K."/>
            <person name="Pierard D."/>
            <person name="Saulmont M."/>
            <person name="Hayashi T."/>
            <person name="Mainil J.G."/>
            <person name="Thiry D."/>
        </authorList>
    </citation>
    <scope>NUCLEOTIDE SEQUENCE [LARGE SCALE GENOMIC DNA]</scope>
    <source>
        <strain evidence="3">EH3306</strain>
    </source>
</reference>
<dbReference type="EMBL" id="JABUPJ010000018">
    <property type="protein sequence ID" value="NYQ39960.1"/>
    <property type="molecule type" value="Genomic_DNA"/>
</dbReference>
<reference evidence="2 4" key="2">
    <citation type="submission" date="2018-08" db="EMBL/GenBank/DDBJ databases">
        <authorList>
            <consortium name="GenomeTrakr network: Whole genome sequencing for foodborne pathogen traceback"/>
        </authorList>
    </citation>
    <scope>NUCLEOTIDE SEQUENCE [LARGE SCALE GENOMIC DNA]</scope>
    <source>
        <strain evidence="2 4">AZ-TG60901</strain>
    </source>
</reference>
<geneLocation type="plasmid" evidence="1">
    <name>p1107-111K</name>
</geneLocation>
<dbReference type="RefSeq" id="WP_001717321.1">
    <property type="nucleotide sequence ID" value="NZ_AP017612.1"/>
</dbReference>
<sequence>MAPTLDSAYSKDLSEFPHKGETRVVRFGFLINEASLYKISEIEIIEPEDDICLYVSMERVGARDQGDLSEFILDRADEDAPEEEIIKEVLQSGLLDENKNTIAGRIALREYSFVEDGNEIECYQVAGVETVRERRQRGLCHRTYLFLLHWYEHLVCDDTQTIPGAKIWAGPLMRTGDVRIYNAKTETFEDVLGEYGMGKETGFLPWNRGLLLDAELSSWLPNKVQVNVQKFIVLIISRKTRTPVGLYLKD</sequence>
<evidence type="ECO:0000313" key="3">
    <source>
        <dbReference type="EMBL" id="NYQ39960.1"/>
    </source>
</evidence>
<keyword evidence="1" id="KW-0614">Plasmid</keyword>
<dbReference type="Proteomes" id="UP000540485">
    <property type="component" value="Unassembled WGS sequence"/>
</dbReference>
<name>A0A2S1JBU7_ECOLX</name>
<dbReference type="Proteomes" id="UP000528504">
    <property type="component" value="Unassembled WGS sequence"/>
</dbReference>
<gene>
    <name evidence="2" type="ORF">CF22_005146</name>
    <name evidence="3" type="ORF">G4A38_15350</name>
    <name evidence="1" type="ORF">JPJMBBCJ_00039</name>
</gene>
<dbReference type="EMBL" id="AATJQG010000062">
    <property type="protein sequence ID" value="EFM0518997.1"/>
    <property type="molecule type" value="Genomic_DNA"/>
</dbReference>
<evidence type="ECO:0000313" key="2">
    <source>
        <dbReference type="EMBL" id="EFM0518997.1"/>
    </source>
</evidence>
<proteinExistence type="predicted"/>
<dbReference type="AlphaFoldDB" id="A0A2S1JBU7"/>
<dbReference type="EMBL" id="MG825385">
    <property type="protein sequence ID" value="AWF75860.1"/>
    <property type="molecule type" value="Genomic_DNA"/>
</dbReference>
<organism evidence="1">
    <name type="scientific">Escherichia coli</name>
    <dbReference type="NCBI Taxonomy" id="562"/>
    <lineage>
        <taxon>Bacteria</taxon>
        <taxon>Pseudomonadati</taxon>
        <taxon>Pseudomonadota</taxon>
        <taxon>Gammaproteobacteria</taxon>
        <taxon>Enterobacterales</taxon>
        <taxon>Enterobacteriaceae</taxon>
        <taxon>Escherichia</taxon>
    </lineage>
</organism>
<evidence type="ECO:0000313" key="4">
    <source>
        <dbReference type="Proteomes" id="UP000528504"/>
    </source>
</evidence>
<evidence type="ECO:0000313" key="1">
    <source>
        <dbReference type="EMBL" id="AWF75860.1"/>
    </source>
</evidence>
<reference evidence="1" key="1">
    <citation type="submission" date="2018-01" db="EMBL/GenBank/DDBJ databases">
        <title>Prevalence of blaNDM and mcr-1 in Escherichia coli from food in China.</title>
        <authorList>
            <person name="Liu X."/>
            <person name="Li R."/>
            <person name="Chen S."/>
        </authorList>
    </citation>
    <scope>NUCLEOTIDE SEQUENCE</scope>
    <source>
        <strain evidence="1">1107</strain>
        <plasmid evidence="1">p1107-111K</plasmid>
    </source>
</reference>
<accession>A0A2S1JBU7</accession>